<feature type="chain" id="PRO_5008582794" evidence="1">
    <location>
        <begin position="26"/>
        <end position="125"/>
    </location>
</feature>
<dbReference type="AlphaFoldDB" id="A0A1B6FF99"/>
<name>A0A1B6FF99_9HEMI</name>
<sequence>GLMWHPDTWPIHWTMVAMMKPKVRAILTTTSPCEIWTPVHDPVPTNTSKRVPINSAARHRQMVLVSVMSSMPMIFFVLSVDLSAAISTLKISYCILYLAAVTKLLEPCCRRHTIHTLRHNKNNPT</sequence>
<feature type="non-terminal residue" evidence="2">
    <location>
        <position position="1"/>
    </location>
</feature>
<proteinExistence type="predicted"/>
<evidence type="ECO:0000313" key="2">
    <source>
        <dbReference type="EMBL" id="JAS48868.1"/>
    </source>
</evidence>
<feature type="non-terminal residue" evidence="2">
    <location>
        <position position="125"/>
    </location>
</feature>
<accession>A0A1B6FF99</accession>
<dbReference type="EMBL" id="GECZ01020901">
    <property type="protein sequence ID" value="JAS48868.1"/>
    <property type="molecule type" value="Transcribed_RNA"/>
</dbReference>
<organism evidence="2">
    <name type="scientific">Cuerna arida</name>
    <dbReference type="NCBI Taxonomy" id="1464854"/>
    <lineage>
        <taxon>Eukaryota</taxon>
        <taxon>Metazoa</taxon>
        <taxon>Ecdysozoa</taxon>
        <taxon>Arthropoda</taxon>
        <taxon>Hexapoda</taxon>
        <taxon>Insecta</taxon>
        <taxon>Pterygota</taxon>
        <taxon>Neoptera</taxon>
        <taxon>Paraneoptera</taxon>
        <taxon>Hemiptera</taxon>
        <taxon>Auchenorrhyncha</taxon>
        <taxon>Membracoidea</taxon>
        <taxon>Cicadellidae</taxon>
        <taxon>Cicadellinae</taxon>
        <taxon>Proconiini</taxon>
        <taxon>Cuerna</taxon>
    </lineage>
</organism>
<gene>
    <name evidence="2" type="ORF">g.41662</name>
</gene>
<keyword evidence="1" id="KW-0732">Signal</keyword>
<protein>
    <submittedName>
        <fullName evidence="2">Uncharacterized protein</fullName>
    </submittedName>
</protein>
<feature type="signal peptide" evidence="1">
    <location>
        <begin position="1"/>
        <end position="25"/>
    </location>
</feature>
<evidence type="ECO:0000256" key="1">
    <source>
        <dbReference type="SAM" id="SignalP"/>
    </source>
</evidence>
<reference evidence="2" key="1">
    <citation type="submission" date="2015-11" db="EMBL/GenBank/DDBJ databases">
        <title>De novo transcriptome assembly of four potential Pierce s Disease insect vectors from Arizona vineyards.</title>
        <authorList>
            <person name="Tassone E.E."/>
        </authorList>
    </citation>
    <scope>NUCLEOTIDE SEQUENCE</scope>
</reference>